<dbReference type="EMBL" id="CP046622">
    <property type="protein sequence ID" value="QGW85109.1"/>
    <property type="molecule type" value="Genomic_DNA"/>
</dbReference>
<dbReference type="AlphaFoldDB" id="A0A6I6HQC9"/>
<evidence type="ECO:0000313" key="1">
    <source>
        <dbReference type="EMBL" id="QGW85109.1"/>
    </source>
</evidence>
<gene>
    <name evidence="1" type="ORF">GOQ09_21665</name>
</gene>
<reference evidence="1 2" key="1">
    <citation type="submission" date="2019-12" db="EMBL/GenBank/DDBJ databases">
        <title>Hybrid Genome Assemblies of two High G+C Isolates from Undergraduate Microbiology Courses.</title>
        <authorList>
            <person name="Ne Ville C.J."/>
            <person name="Enright D."/>
            <person name="Hernandez I."/>
            <person name="Dodsworth J."/>
            <person name="Orwin P.M."/>
        </authorList>
    </citation>
    <scope>NUCLEOTIDE SEQUENCE [LARGE SCALE GENOMIC DNA]</scope>
    <source>
        <strain evidence="1 2">CSUSB</strain>
    </source>
</reference>
<evidence type="ECO:0000313" key="2">
    <source>
        <dbReference type="Proteomes" id="UP000425817"/>
    </source>
</evidence>
<dbReference type="OrthoDB" id="7202732at2"/>
<organism evidence="1 2">
    <name type="scientific">Variovorax paradoxus</name>
    <dbReference type="NCBI Taxonomy" id="34073"/>
    <lineage>
        <taxon>Bacteria</taxon>
        <taxon>Pseudomonadati</taxon>
        <taxon>Pseudomonadota</taxon>
        <taxon>Betaproteobacteria</taxon>
        <taxon>Burkholderiales</taxon>
        <taxon>Comamonadaceae</taxon>
        <taxon>Variovorax</taxon>
    </lineage>
</organism>
<protein>
    <submittedName>
        <fullName evidence="1">L,D-transpeptidase</fullName>
    </submittedName>
</protein>
<sequence length="195" mass="20961">MHAAAGAVEAFASTEASADVWQLAQAATSTQDNRGLPFAIVDKMNARVFVFGAEGTLQGASPVLLGLAQGDGSVPGIGERKLSDIRPDERTTPAGRFLSEPGINLQGEDIVWVDYSAAVSMHRVRTNNKSERRLERLASANAEDHRISYGCINVPTAFYDTYVKPVFGSARGVVYVLPEKQPARAYFSFLPEGDG</sequence>
<proteinExistence type="predicted"/>
<name>A0A6I6HQC9_VARPD</name>
<dbReference type="Proteomes" id="UP000425817">
    <property type="component" value="Chromosome"/>
</dbReference>
<accession>A0A6I6HQC9</accession>